<comment type="subcellular location">
    <subcellularLocation>
        <location evidence="1">Cell membrane</location>
        <topology evidence="1">Multi-pass membrane protein</topology>
    </subcellularLocation>
</comment>
<keyword evidence="3 7" id="KW-0812">Transmembrane</keyword>
<evidence type="ECO:0000256" key="2">
    <source>
        <dbReference type="ARBA" id="ARBA00022475"/>
    </source>
</evidence>
<comment type="caution">
    <text evidence="9">The sequence shown here is derived from an EMBL/GenBank/DDBJ whole genome shotgun (WGS) entry which is preliminary data.</text>
</comment>
<feature type="transmembrane region" description="Helical" evidence="7">
    <location>
        <begin position="63"/>
        <end position="84"/>
    </location>
</feature>
<evidence type="ECO:0000259" key="8">
    <source>
        <dbReference type="Pfam" id="PF06271"/>
    </source>
</evidence>
<feature type="domain" description="RDD" evidence="8">
    <location>
        <begin position="50"/>
        <end position="205"/>
    </location>
</feature>
<evidence type="ECO:0000313" key="9">
    <source>
        <dbReference type="EMBL" id="GAA3727085.1"/>
    </source>
</evidence>
<dbReference type="InterPro" id="IPR051791">
    <property type="entry name" value="Pra-immunoreactive"/>
</dbReference>
<feature type="transmembrane region" description="Helical" evidence="7">
    <location>
        <begin position="168"/>
        <end position="191"/>
    </location>
</feature>
<proteinExistence type="predicted"/>
<reference evidence="10" key="1">
    <citation type="journal article" date="2019" name="Int. J. Syst. Evol. Microbiol.">
        <title>The Global Catalogue of Microorganisms (GCM) 10K type strain sequencing project: providing services to taxonomists for standard genome sequencing and annotation.</title>
        <authorList>
            <consortium name="The Broad Institute Genomics Platform"/>
            <consortium name="The Broad Institute Genome Sequencing Center for Infectious Disease"/>
            <person name="Wu L."/>
            <person name="Ma J."/>
        </authorList>
    </citation>
    <scope>NUCLEOTIDE SEQUENCE [LARGE SCALE GENOMIC DNA]</scope>
    <source>
        <strain evidence="10">JCM 17137</strain>
    </source>
</reference>
<keyword evidence="2" id="KW-1003">Cell membrane</keyword>
<evidence type="ECO:0000256" key="6">
    <source>
        <dbReference type="SAM" id="MobiDB-lite"/>
    </source>
</evidence>
<dbReference type="InterPro" id="IPR010432">
    <property type="entry name" value="RDD"/>
</dbReference>
<dbReference type="Proteomes" id="UP001500908">
    <property type="component" value="Unassembled WGS sequence"/>
</dbReference>
<evidence type="ECO:0000313" key="10">
    <source>
        <dbReference type="Proteomes" id="UP001500908"/>
    </source>
</evidence>
<keyword evidence="5 7" id="KW-0472">Membrane</keyword>
<keyword evidence="10" id="KW-1185">Reference proteome</keyword>
<evidence type="ECO:0000256" key="7">
    <source>
        <dbReference type="SAM" id="Phobius"/>
    </source>
</evidence>
<evidence type="ECO:0000256" key="3">
    <source>
        <dbReference type="ARBA" id="ARBA00022692"/>
    </source>
</evidence>
<feature type="transmembrane region" description="Helical" evidence="7">
    <location>
        <begin position="96"/>
        <end position="115"/>
    </location>
</feature>
<keyword evidence="4 7" id="KW-1133">Transmembrane helix</keyword>
<evidence type="ECO:0000256" key="1">
    <source>
        <dbReference type="ARBA" id="ARBA00004651"/>
    </source>
</evidence>
<sequence length="212" mass="22350">MSYPSSSAGEPANSSPSSGAASSSWPTSQPNPPFAGAGFSGFPPGSYPLADWGQRALARLIDFAILLIPAGGLALLLGVMAVGSRALNGEIAAAEASRTFAIIAAVVWFLVWAGYDSVCIARWGRTLGKSAMRLTVVPLSDPSGHTSVPLGRVLVRAAVFNVLNLFNWLSSGLVMLVFMLNVVFLWLWPLWDKPNRQGMHDKVAGTVVVQGP</sequence>
<dbReference type="PANTHER" id="PTHR36115:SF4">
    <property type="entry name" value="MEMBRANE PROTEIN"/>
    <property type="match status" value="1"/>
</dbReference>
<dbReference type="EMBL" id="BAABDD010000002">
    <property type="protein sequence ID" value="GAA3727085.1"/>
    <property type="molecule type" value="Genomic_DNA"/>
</dbReference>
<dbReference type="RefSeq" id="WP_344966777.1">
    <property type="nucleotide sequence ID" value="NZ_BAABDD010000002.1"/>
</dbReference>
<dbReference type="Pfam" id="PF06271">
    <property type="entry name" value="RDD"/>
    <property type="match status" value="1"/>
</dbReference>
<feature type="region of interest" description="Disordered" evidence="6">
    <location>
        <begin position="1"/>
        <end position="30"/>
    </location>
</feature>
<protein>
    <recommendedName>
        <fullName evidence="8">RDD domain-containing protein</fullName>
    </recommendedName>
</protein>
<gene>
    <name evidence="9" type="ORF">GCM10022402_04670</name>
</gene>
<dbReference type="PANTHER" id="PTHR36115">
    <property type="entry name" value="PROLINE-RICH ANTIGEN HOMOLOG-RELATED"/>
    <property type="match status" value="1"/>
</dbReference>
<evidence type="ECO:0000256" key="5">
    <source>
        <dbReference type="ARBA" id="ARBA00023136"/>
    </source>
</evidence>
<organism evidence="9 10">
    <name type="scientific">Salinactinospora qingdaonensis</name>
    <dbReference type="NCBI Taxonomy" id="702744"/>
    <lineage>
        <taxon>Bacteria</taxon>
        <taxon>Bacillati</taxon>
        <taxon>Actinomycetota</taxon>
        <taxon>Actinomycetes</taxon>
        <taxon>Streptosporangiales</taxon>
        <taxon>Nocardiopsidaceae</taxon>
        <taxon>Salinactinospora</taxon>
    </lineage>
</organism>
<accession>A0ABP7EXP5</accession>
<evidence type="ECO:0000256" key="4">
    <source>
        <dbReference type="ARBA" id="ARBA00022989"/>
    </source>
</evidence>
<name>A0ABP7EXP5_9ACTN</name>